<dbReference type="GO" id="GO:0005524">
    <property type="term" value="F:ATP binding"/>
    <property type="evidence" value="ECO:0007669"/>
    <property type="project" value="InterPro"/>
</dbReference>
<dbReference type="PANTHER" id="PTHR43371">
    <property type="entry name" value="VITAMIN B12-DEPENDENT RIBONUCLEOTIDE REDUCTASE"/>
    <property type="match status" value="1"/>
</dbReference>
<dbReference type="GO" id="GO:0004748">
    <property type="term" value="F:ribonucleoside-diphosphate reductase activity, thioredoxin disulfide as acceptor"/>
    <property type="evidence" value="ECO:0007669"/>
    <property type="project" value="UniProtKB-EC"/>
</dbReference>
<feature type="domain" description="Ribonucleotide reductase large subunit N-terminal" evidence="10">
    <location>
        <begin position="37"/>
        <end position="101"/>
    </location>
</feature>
<sequence length="786" mass="89618">MTEHMKQKEREVEVEMPILSVDESLSVEERMTANAYHNILPARYLLEGEDPEDLFSRVAENVAKAEADEVSEEMWADEFEHMMATLQFMPNSPTLMNAGGSLQQLSACFVLEPGDSMAEPDEFGRESILDTVKHAGQIFKSGGGVGYSFSALRPKGAYIESTESETSGPMQFMRLYDETCETVKQGGKRRGAQMGIMRVDHADIGRFITAKRVEGNLDNFNISVALTDEFIEAVRNDELYTFYDPQTDFDGTQDTLEETVKFYSPEYADNPVDFQQANAEDKVGMELVDENLWRDYADSIEAHVDYDSDERVSLKEKWGDDARMHLKEGEVMQLPARFIWDLIIDGAWRNGEPGLFHLDETNRQHSFDAEKHPHHEINATNPCAEQPLSAYEACNLGHINLSLMMKDDSLPFEEWKKQTDYDYQFEKSAVTDYVEENVDWEQLQKIARHGTRFLDNVVTMSDFPLEEITQRVKGQRKIGLGIMGWAQMLYQMGIPYGSDESYQAARVVMGFIDKESTKMSHELAEERGSFEYWDESKYANPTEYPQWFHEHTYEDPENWEDGYPIRNHNTTTIAPTGTTSMIANTTGGCEPAYNVANFKNVGDDIQGSDMLVEFDDYFLKTLEANGIDVEAVKEDAESKMRNNEFDGVDDLSIPEEIARVFVTTNDLSSRQHGLMQRAFQEFVDSGISKTINAPNSATRNDVHEAFMLALDEDELGQTIKGLTFYRDGSRDEQVLTTRVDNNLDKEDETDVGKALLYELGGEDKEWSEEDVEKFLEDAEDYVENRL</sequence>
<dbReference type="PRINTS" id="PR01183">
    <property type="entry name" value="RIBORDTASEM1"/>
</dbReference>
<proteinExistence type="inferred from homology"/>
<keyword evidence="8" id="KW-0170">Cobalt</keyword>
<reference evidence="12 13" key="1">
    <citation type="submission" date="2012-12" db="EMBL/GenBank/DDBJ databases">
        <authorList>
            <person name="Sencilo A."/>
            <person name="Jacobs-Sera D."/>
            <person name="Russell D.A."/>
            <person name="Ko C."/>
            <person name="Atanasova N."/>
            <person name="Osterlund E."/>
            <person name="Oksanen H.M."/>
            <person name="Bamford D.H."/>
            <person name="Hatfull G.F."/>
            <person name="Roine E."/>
            <person name="Hendrix R.W."/>
        </authorList>
    </citation>
    <scope>NUCLEOTIDE SEQUENCE [LARGE SCALE GENOMIC DNA]</scope>
</reference>
<dbReference type="InterPro" id="IPR013509">
    <property type="entry name" value="RNR_lsu_N"/>
</dbReference>
<dbReference type="Proteomes" id="UP000202786">
    <property type="component" value="Segment"/>
</dbReference>
<keyword evidence="7" id="KW-1015">Disulfide bond</keyword>
<dbReference type="InterPro" id="IPR013344">
    <property type="entry name" value="RNR_NrdJ/NrdZ"/>
</dbReference>
<comment type="cofactor">
    <cofactor evidence="1">
        <name>adenosylcob(III)alamin</name>
        <dbReference type="ChEBI" id="CHEBI:18408"/>
    </cofactor>
</comment>
<evidence type="ECO:0000259" key="10">
    <source>
        <dbReference type="Pfam" id="PF00317"/>
    </source>
</evidence>
<comment type="catalytic activity">
    <reaction evidence="9">
        <text>a 2'-deoxyribonucleoside 5'-diphosphate + [thioredoxin]-disulfide + H2O = a ribonucleoside 5'-diphosphate + [thioredoxin]-dithiol</text>
        <dbReference type="Rhea" id="RHEA:23252"/>
        <dbReference type="Rhea" id="RHEA-COMP:10698"/>
        <dbReference type="Rhea" id="RHEA-COMP:10700"/>
        <dbReference type="ChEBI" id="CHEBI:15377"/>
        <dbReference type="ChEBI" id="CHEBI:29950"/>
        <dbReference type="ChEBI" id="CHEBI:50058"/>
        <dbReference type="ChEBI" id="CHEBI:57930"/>
        <dbReference type="ChEBI" id="CHEBI:73316"/>
        <dbReference type="EC" id="1.17.4.1"/>
    </reaction>
</comment>
<dbReference type="Pfam" id="PF00317">
    <property type="entry name" value="Ribonuc_red_lgN"/>
    <property type="match status" value="1"/>
</dbReference>
<keyword evidence="13" id="KW-1185">Reference proteome</keyword>
<dbReference type="InterPro" id="IPR050862">
    <property type="entry name" value="RdRp_reductase_class-2"/>
</dbReference>
<dbReference type="GO" id="GO:0031419">
    <property type="term" value="F:cobalamin binding"/>
    <property type="evidence" value="ECO:0007669"/>
    <property type="project" value="UniProtKB-KW"/>
</dbReference>
<evidence type="ECO:0000256" key="9">
    <source>
        <dbReference type="ARBA" id="ARBA00047754"/>
    </source>
</evidence>
<comment type="similarity">
    <text evidence="2">Belongs to the ribonucleoside diphosphate reductase class-2 family.</text>
</comment>
<organism evidence="12 13">
    <name type="scientific">Halogranum tailed virus 1</name>
    <dbReference type="NCBI Taxonomy" id="1273749"/>
    <lineage>
        <taxon>Viruses</taxon>
        <taxon>Duplodnaviria</taxon>
        <taxon>Heunggongvirae</taxon>
        <taxon>Uroviricota</taxon>
        <taxon>Caudoviricetes</taxon>
        <taxon>Thumleimavirales</taxon>
        <taxon>Halomagnusviridae</taxon>
        <taxon>Hagravirus</taxon>
        <taxon>Hagravirus capitaneum</taxon>
        <taxon>Hagravirus HGTV1</taxon>
    </lineage>
</organism>
<evidence type="ECO:0000256" key="5">
    <source>
        <dbReference type="ARBA" id="ARBA00022741"/>
    </source>
</evidence>
<dbReference type="CDD" id="cd02888">
    <property type="entry name" value="RNR_II_dimer"/>
    <property type="match status" value="1"/>
</dbReference>
<evidence type="ECO:0000256" key="4">
    <source>
        <dbReference type="ARBA" id="ARBA00022628"/>
    </source>
</evidence>
<evidence type="ECO:0000256" key="7">
    <source>
        <dbReference type="ARBA" id="ARBA00023157"/>
    </source>
</evidence>
<dbReference type="SUPFAM" id="SSF48168">
    <property type="entry name" value="R1 subunit of ribonucleotide reductase, N-terminal domain"/>
    <property type="match status" value="1"/>
</dbReference>
<dbReference type="Pfam" id="PF02867">
    <property type="entry name" value="Ribonuc_red_lgC"/>
    <property type="match status" value="1"/>
</dbReference>
<keyword evidence="4" id="KW-0846">Cobalamin</keyword>
<dbReference type="SUPFAM" id="SSF51998">
    <property type="entry name" value="PFL-like glycyl radical enzymes"/>
    <property type="match status" value="1"/>
</dbReference>
<protein>
    <recommendedName>
        <fullName evidence="3">ribonucleoside-diphosphate reductase</fullName>
        <ecNumber evidence="3">1.17.4.1</ecNumber>
    </recommendedName>
</protein>
<evidence type="ECO:0000256" key="3">
    <source>
        <dbReference type="ARBA" id="ARBA00012274"/>
    </source>
</evidence>
<dbReference type="EMBL" id="KC292026">
    <property type="protein sequence ID" value="AGM11406.1"/>
    <property type="molecule type" value="Genomic_DNA"/>
</dbReference>
<feature type="domain" description="Ribonucleotide reductase large subunit C-terminal" evidence="11">
    <location>
        <begin position="106"/>
        <end position="710"/>
    </location>
</feature>
<dbReference type="InterPro" id="IPR008926">
    <property type="entry name" value="RNR_R1-su_N"/>
</dbReference>
<gene>
    <name evidence="12" type="primary">108</name>
    <name evidence="12" type="ORF">HGTV1_108</name>
</gene>
<dbReference type="GeneID" id="16194092"/>
<keyword evidence="5" id="KW-0547">Nucleotide-binding</keyword>
<dbReference type="GO" id="GO:0009263">
    <property type="term" value="P:deoxyribonucleotide biosynthetic process"/>
    <property type="evidence" value="ECO:0007669"/>
    <property type="project" value="InterPro"/>
</dbReference>
<dbReference type="EC" id="1.17.4.1" evidence="3"/>
<keyword evidence="6" id="KW-0560">Oxidoreductase</keyword>
<evidence type="ECO:0000256" key="1">
    <source>
        <dbReference type="ARBA" id="ARBA00001922"/>
    </source>
</evidence>
<dbReference type="PANTHER" id="PTHR43371:SF1">
    <property type="entry name" value="RIBONUCLEOSIDE-DIPHOSPHATE REDUCTASE"/>
    <property type="match status" value="1"/>
</dbReference>
<dbReference type="InterPro" id="IPR000788">
    <property type="entry name" value="RNR_lg_C"/>
</dbReference>
<evidence type="ECO:0000259" key="11">
    <source>
        <dbReference type="Pfam" id="PF02867"/>
    </source>
</evidence>
<evidence type="ECO:0000256" key="6">
    <source>
        <dbReference type="ARBA" id="ARBA00023002"/>
    </source>
</evidence>
<dbReference type="RefSeq" id="YP_008059284.1">
    <property type="nucleotide sequence ID" value="NC_021328.1"/>
</dbReference>
<name>R4TGP7_9CAUD</name>
<evidence type="ECO:0000256" key="8">
    <source>
        <dbReference type="ARBA" id="ARBA00023285"/>
    </source>
</evidence>
<accession>R4TGP7</accession>
<dbReference type="Gene3D" id="3.20.70.20">
    <property type="match status" value="2"/>
</dbReference>
<dbReference type="UniPathway" id="UPA00326"/>
<evidence type="ECO:0000313" key="12">
    <source>
        <dbReference type="EMBL" id="AGM11406.1"/>
    </source>
</evidence>
<dbReference type="NCBIfam" id="TIGR02504">
    <property type="entry name" value="NrdJ_Z"/>
    <property type="match status" value="1"/>
</dbReference>
<dbReference type="KEGG" id="vg:16194092"/>
<evidence type="ECO:0000256" key="2">
    <source>
        <dbReference type="ARBA" id="ARBA00007405"/>
    </source>
</evidence>
<evidence type="ECO:0000313" key="13">
    <source>
        <dbReference type="Proteomes" id="UP000202786"/>
    </source>
</evidence>
<dbReference type="OrthoDB" id="2980at10239"/>